<dbReference type="AlphaFoldDB" id="A0A545AMA6"/>
<organism evidence="3 4">
    <name type="scientific">Cryptosporangium phraense</name>
    <dbReference type="NCBI Taxonomy" id="2593070"/>
    <lineage>
        <taxon>Bacteria</taxon>
        <taxon>Bacillati</taxon>
        <taxon>Actinomycetota</taxon>
        <taxon>Actinomycetes</taxon>
        <taxon>Cryptosporangiales</taxon>
        <taxon>Cryptosporangiaceae</taxon>
        <taxon>Cryptosporangium</taxon>
    </lineage>
</organism>
<dbReference type="Gene3D" id="3.20.20.370">
    <property type="entry name" value="Glycoside hydrolase/deacetylase"/>
    <property type="match status" value="1"/>
</dbReference>
<protein>
    <submittedName>
        <fullName evidence="3">Polysaccharide deacetylase family protein</fullName>
    </submittedName>
</protein>
<reference evidence="3 4" key="1">
    <citation type="submission" date="2019-07" db="EMBL/GenBank/DDBJ databases">
        <title>Cryptosporangium phraense sp. nov., isolated from plant litter.</title>
        <authorList>
            <person name="Suriyachadkun C."/>
        </authorList>
    </citation>
    <scope>NUCLEOTIDE SEQUENCE [LARGE SCALE GENOMIC DNA]</scope>
    <source>
        <strain evidence="3 4">A-T 5661</strain>
    </source>
</reference>
<dbReference type="EMBL" id="VIRS01000018">
    <property type="protein sequence ID" value="TQS42469.1"/>
    <property type="molecule type" value="Genomic_DNA"/>
</dbReference>
<dbReference type="PANTHER" id="PTHR10587">
    <property type="entry name" value="GLYCOSYL TRANSFERASE-RELATED"/>
    <property type="match status" value="1"/>
</dbReference>
<name>A0A545AMA6_9ACTN</name>
<evidence type="ECO:0000259" key="2">
    <source>
        <dbReference type="PROSITE" id="PS51677"/>
    </source>
</evidence>
<dbReference type="OrthoDB" id="3864432at2"/>
<keyword evidence="4" id="KW-1185">Reference proteome</keyword>
<evidence type="ECO:0000313" key="3">
    <source>
        <dbReference type="EMBL" id="TQS42469.1"/>
    </source>
</evidence>
<dbReference type="CDD" id="cd10917">
    <property type="entry name" value="CE4_NodB_like_6s_7s"/>
    <property type="match status" value="1"/>
</dbReference>
<dbReference type="InterPro" id="IPR002509">
    <property type="entry name" value="NODB_dom"/>
</dbReference>
<feature type="chain" id="PRO_5021877335" evidence="1">
    <location>
        <begin position="29"/>
        <end position="258"/>
    </location>
</feature>
<gene>
    <name evidence="3" type="ORF">FL583_24510</name>
</gene>
<dbReference type="GO" id="GO:0005975">
    <property type="term" value="P:carbohydrate metabolic process"/>
    <property type="evidence" value="ECO:0007669"/>
    <property type="project" value="InterPro"/>
</dbReference>
<dbReference type="GO" id="GO:0016810">
    <property type="term" value="F:hydrolase activity, acting on carbon-nitrogen (but not peptide) bonds"/>
    <property type="evidence" value="ECO:0007669"/>
    <property type="project" value="InterPro"/>
</dbReference>
<dbReference type="Pfam" id="PF01522">
    <property type="entry name" value="Polysacc_deac_1"/>
    <property type="match status" value="1"/>
</dbReference>
<accession>A0A545AMA6</accession>
<dbReference type="InterPro" id="IPR050248">
    <property type="entry name" value="Polysacc_deacetylase_ArnD"/>
</dbReference>
<dbReference type="SUPFAM" id="SSF88713">
    <property type="entry name" value="Glycoside hydrolase/deacetylase"/>
    <property type="match status" value="1"/>
</dbReference>
<dbReference type="InParanoid" id="A0A545AMA6"/>
<proteinExistence type="predicted"/>
<feature type="domain" description="NodB homology" evidence="2">
    <location>
        <begin position="75"/>
        <end position="258"/>
    </location>
</feature>
<dbReference type="Proteomes" id="UP000317982">
    <property type="component" value="Unassembled WGS sequence"/>
</dbReference>
<comment type="caution">
    <text evidence="3">The sequence shown here is derived from an EMBL/GenBank/DDBJ whole genome shotgun (WGS) entry which is preliminary data.</text>
</comment>
<dbReference type="RefSeq" id="WP_142707158.1">
    <property type="nucleotide sequence ID" value="NZ_VIRS01000018.1"/>
</dbReference>
<dbReference type="PROSITE" id="PS51677">
    <property type="entry name" value="NODB"/>
    <property type="match status" value="1"/>
</dbReference>
<dbReference type="InterPro" id="IPR011330">
    <property type="entry name" value="Glyco_hydro/deAcase_b/a-brl"/>
</dbReference>
<evidence type="ECO:0000256" key="1">
    <source>
        <dbReference type="SAM" id="SignalP"/>
    </source>
</evidence>
<feature type="signal peptide" evidence="1">
    <location>
        <begin position="1"/>
        <end position="28"/>
    </location>
</feature>
<evidence type="ECO:0000313" key="4">
    <source>
        <dbReference type="Proteomes" id="UP000317982"/>
    </source>
</evidence>
<sequence length="258" mass="27429">MTRALLSLGAVVALAVALVGTLAGQQPASGTWIAAAGRPAAGEGGTVLTHTQAAPKAQKPLLKPASTPYFYTGSKNVALTFDDGPDPRWTPQVLALLRKYHVKATFCLIGVNVKAHPDLVRKIAQDGHTLCNHTTHHDEHLKKKSRAAILSDLRQTNALIKKASGGITPKYFRAPAGNWSGVIVSAARSLGMASIGWSVDPKDWMKPPSSTIVSRVRARMAPGVIVLMHDGGGDRSRSVAALKVLLPSLTSKYRLTRL</sequence>
<keyword evidence="1" id="KW-0732">Signal</keyword>